<feature type="domain" description="YCII-related" evidence="2">
    <location>
        <begin position="27"/>
        <end position="89"/>
    </location>
</feature>
<protein>
    <recommendedName>
        <fullName evidence="2">YCII-related domain-containing protein</fullName>
    </recommendedName>
</protein>
<dbReference type="Pfam" id="PF03795">
    <property type="entry name" value="YCII"/>
    <property type="match status" value="1"/>
</dbReference>
<proteinExistence type="inferred from homology"/>
<gene>
    <name evidence="3" type="ORF">GCM10025869_02220</name>
</gene>
<dbReference type="RefSeq" id="WP_284297093.1">
    <property type="nucleotide sequence ID" value="NZ_BSVA01000001.1"/>
</dbReference>
<comment type="caution">
    <text evidence="3">The sequence shown here is derived from an EMBL/GenBank/DDBJ whole genome shotgun (WGS) entry which is preliminary data.</text>
</comment>
<dbReference type="EMBL" id="BSVA01000001">
    <property type="protein sequence ID" value="GMA89693.1"/>
    <property type="molecule type" value="Genomic_DNA"/>
</dbReference>
<dbReference type="Proteomes" id="UP001157069">
    <property type="component" value="Unassembled WGS sequence"/>
</dbReference>
<keyword evidence="4" id="KW-1185">Reference proteome</keyword>
<dbReference type="SUPFAM" id="SSF54909">
    <property type="entry name" value="Dimeric alpha+beta barrel"/>
    <property type="match status" value="1"/>
</dbReference>
<accession>A0ABQ6JNN7</accession>
<name>A0ABQ6JNN7_9MICO</name>
<sequence>MPRRPFQRLTIVRLMQHPERPPWDAGSDAIQAAHVAYLQGLHARGVILVNGPIEQLDDSMFRGMSLYTVSPDEARAFAAEDPAVRAGWFVPTVDGWIFPAVPRAIGDRVDLEVDVPES</sequence>
<evidence type="ECO:0000256" key="1">
    <source>
        <dbReference type="ARBA" id="ARBA00007689"/>
    </source>
</evidence>
<reference evidence="4" key="1">
    <citation type="journal article" date="2019" name="Int. J. Syst. Evol. Microbiol.">
        <title>The Global Catalogue of Microorganisms (GCM) 10K type strain sequencing project: providing services to taxonomists for standard genome sequencing and annotation.</title>
        <authorList>
            <consortium name="The Broad Institute Genomics Platform"/>
            <consortium name="The Broad Institute Genome Sequencing Center for Infectious Disease"/>
            <person name="Wu L."/>
            <person name="Ma J."/>
        </authorList>
    </citation>
    <scope>NUCLEOTIDE SEQUENCE [LARGE SCALE GENOMIC DNA]</scope>
    <source>
        <strain evidence="4">NBRC 108755</strain>
    </source>
</reference>
<organism evidence="3 4">
    <name type="scientific">Homoserinibacter gongjuensis</name>
    <dbReference type="NCBI Taxonomy" id="1162968"/>
    <lineage>
        <taxon>Bacteria</taxon>
        <taxon>Bacillati</taxon>
        <taxon>Actinomycetota</taxon>
        <taxon>Actinomycetes</taxon>
        <taxon>Micrococcales</taxon>
        <taxon>Microbacteriaceae</taxon>
        <taxon>Homoserinibacter</taxon>
    </lineage>
</organism>
<dbReference type="Gene3D" id="3.30.70.1060">
    <property type="entry name" value="Dimeric alpha+beta barrel"/>
    <property type="match status" value="1"/>
</dbReference>
<evidence type="ECO:0000313" key="4">
    <source>
        <dbReference type="Proteomes" id="UP001157069"/>
    </source>
</evidence>
<dbReference type="InterPro" id="IPR005545">
    <property type="entry name" value="YCII"/>
</dbReference>
<comment type="similarity">
    <text evidence="1">Belongs to the YciI family.</text>
</comment>
<dbReference type="InterPro" id="IPR011008">
    <property type="entry name" value="Dimeric_a/b-barrel"/>
</dbReference>
<evidence type="ECO:0000259" key="2">
    <source>
        <dbReference type="Pfam" id="PF03795"/>
    </source>
</evidence>
<evidence type="ECO:0000313" key="3">
    <source>
        <dbReference type="EMBL" id="GMA89693.1"/>
    </source>
</evidence>